<dbReference type="PANTHER" id="PTHR32502">
    <property type="entry name" value="N-ACETYLGALACTOSAMINE PERMEASE II COMPONENT-RELATED"/>
    <property type="match status" value="1"/>
</dbReference>
<proteinExistence type="predicted"/>
<dbReference type="RefSeq" id="WP_216518592.1">
    <property type="nucleotide sequence ID" value="NZ_JAHLPM010000005.1"/>
</dbReference>
<dbReference type="Proteomes" id="UP000749471">
    <property type="component" value="Unassembled WGS sequence"/>
</dbReference>
<evidence type="ECO:0000259" key="1">
    <source>
        <dbReference type="PROSITE" id="PS51464"/>
    </source>
</evidence>
<dbReference type="InterPro" id="IPR001347">
    <property type="entry name" value="SIS_dom"/>
</dbReference>
<dbReference type="EMBL" id="JAHLPM010000005">
    <property type="protein sequence ID" value="MBU5437950.1"/>
    <property type="molecule type" value="Genomic_DNA"/>
</dbReference>
<accession>A0ABS6E6A0</accession>
<dbReference type="CDD" id="cd05008">
    <property type="entry name" value="SIS_GlmS_GlmD_1"/>
    <property type="match status" value="1"/>
</dbReference>
<dbReference type="InterPro" id="IPR035466">
    <property type="entry name" value="GlmS/AgaS_SIS"/>
</dbReference>
<sequence length="389" mass="44241">MFGLDKKQWDDLNGLYTANEIVQQPELWLETIKIVEKDFDKIDIFLKEKLKKKSVRVIFTGAGTSAYIGDIITPYFNKRKFIYESIPTTDIVANPTSYFKKEVPTILVSFARSGNSPESLASYNLANQLIDDVNHIFITCNKDGHLADIAKNKDNILLILMPEESNDRGFAMTSSFSCMTLTSLLIFDLENFSKNKKEVIKMIGIGRNILESGYKQLEEIISYGYERVAYLGTGSLHGIAKESALKLLELTRGQIVSYSESILGFRHGPKSIVNDKTLVFMYLSMDPYSRKYDMDLLKEIYRDSGDHKIIAISSIRCNEVDINSHNQLYLTEEDDGITNEGFISLLYVLFAQIFALKYSIRTDVEPDNPNPNGLVNRVVKGVKIYKYQI</sequence>
<keyword evidence="3" id="KW-1185">Reference proteome</keyword>
<dbReference type="InterPro" id="IPR050303">
    <property type="entry name" value="GatZ_KbaZ_carbometab"/>
</dbReference>
<comment type="caution">
    <text evidence="2">The sequence shown here is derived from an EMBL/GenBank/DDBJ whole genome shotgun (WGS) entry which is preliminary data.</text>
</comment>
<protein>
    <submittedName>
        <fullName evidence="2">SIS domain-containing protein</fullName>
    </submittedName>
</protein>
<feature type="domain" description="SIS" evidence="1">
    <location>
        <begin position="46"/>
        <end position="197"/>
    </location>
</feature>
<organism evidence="2 3">
    <name type="scientific">Tissierella simiarum</name>
    <dbReference type="NCBI Taxonomy" id="2841534"/>
    <lineage>
        <taxon>Bacteria</taxon>
        <taxon>Bacillati</taxon>
        <taxon>Bacillota</taxon>
        <taxon>Tissierellia</taxon>
        <taxon>Tissierellales</taxon>
        <taxon>Tissierellaceae</taxon>
        <taxon>Tissierella</taxon>
    </lineage>
</organism>
<name>A0ABS6E6A0_9FIRM</name>
<dbReference type="Pfam" id="PF01380">
    <property type="entry name" value="SIS"/>
    <property type="match status" value="2"/>
</dbReference>
<gene>
    <name evidence="2" type="ORF">KQI42_08020</name>
</gene>
<dbReference type="PROSITE" id="PS51464">
    <property type="entry name" value="SIS"/>
    <property type="match status" value="2"/>
</dbReference>
<feature type="domain" description="SIS" evidence="1">
    <location>
        <begin position="217"/>
        <end position="369"/>
    </location>
</feature>
<evidence type="ECO:0000313" key="2">
    <source>
        <dbReference type="EMBL" id="MBU5437950.1"/>
    </source>
</evidence>
<evidence type="ECO:0000313" key="3">
    <source>
        <dbReference type="Proteomes" id="UP000749471"/>
    </source>
</evidence>
<reference evidence="2 3" key="1">
    <citation type="submission" date="2021-06" db="EMBL/GenBank/DDBJ databases">
        <authorList>
            <person name="Sun Q."/>
            <person name="Li D."/>
        </authorList>
    </citation>
    <scope>NUCLEOTIDE SEQUENCE [LARGE SCALE GENOMIC DNA]</scope>
    <source>
        <strain evidence="2 3">MSJ-40</strain>
    </source>
</reference>
<dbReference type="PANTHER" id="PTHR32502:SF3">
    <property type="entry name" value="D-GALACTOSAMINE-6-PHOSPHATE DEAMINASE AGAS-RELATED"/>
    <property type="match status" value="1"/>
</dbReference>